<comment type="caution">
    <text evidence="2">The sequence shown here is derived from an EMBL/GenBank/DDBJ whole genome shotgun (WGS) entry which is preliminary data.</text>
</comment>
<dbReference type="AlphaFoldDB" id="A0A069E5B5"/>
<reference evidence="2 3" key="1">
    <citation type="journal article" date="2014" name="Antonie Van Leeuwenhoek">
        <title>Hyphomonas beringensis sp. nov. and Hyphomonas chukchiensis sp. nov., isolated from surface seawater of the Bering Sea and Chukchi Sea.</title>
        <authorList>
            <person name="Li C."/>
            <person name="Lai Q."/>
            <person name="Li G."/>
            <person name="Dong C."/>
            <person name="Wang J."/>
            <person name="Liao Y."/>
            <person name="Shao Z."/>
        </authorList>
    </citation>
    <scope>NUCLEOTIDE SEQUENCE [LARGE SCALE GENOMIC DNA]</scope>
    <source>
        <strain evidence="2 3">MHS-3</strain>
    </source>
</reference>
<feature type="region of interest" description="Disordered" evidence="1">
    <location>
        <begin position="174"/>
        <end position="195"/>
    </location>
</feature>
<dbReference type="Proteomes" id="UP000027446">
    <property type="component" value="Unassembled WGS sequence"/>
</dbReference>
<dbReference type="PATRIC" id="fig|1280949.3.peg.1505"/>
<sequence length="344" mass="38555">MTLNIPAIEAQAELHHQYLLGLELMVATREGPEVVGDWMFRLFRRQHEDKFLSSFRKLGLDGLPDAVACAKYHVLSNGVGGVAVEYMEESDTKAWVRFRYPRWMYDGAVICGVPVEASRGFLRGWYGQNGVSLGNPRLGFVCVSEDMTGQFGLCGYFREYDHDLTEDERLVFAPDERPPPFDPAKQPEPPPGEWNAERLAKANRNYAVEYIRNGVRELVNVLGRERALELCHLAARLTGLQHYRHMAEAVGGRDGGPEEAAGFLAAMFAGMGDECRVDPFDDGAVLHQTGLRIVRGLEGAERDTLLSCWIEIWRGAVHSQRMFMDVDCSVSETGLVWRVTGSSR</sequence>
<dbReference type="RefSeq" id="WP_051596011.1">
    <property type="nucleotide sequence ID" value="NZ_ARYH01000001.1"/>
</dbReference>
<dbReference type="EMBL" id="ARYH01000001">
    <property type="protein sequence ID" value="KCZ85490.1"/>
    <property type="molecule type" value="Genomic_DNA"/>
</dbReference>
<protein>
    <submittedName>
        <fullName evidence="2">Uncharacterized protein</fullName>
    </submittedName>
</protein>
<gene>
    <name evidence="2" type="ORF">HAD_07395</name>
</gene>
<proteinExistence type="predicted"/>
<dbReference type="eggNOG" id="ENOG502Z9C7">
    <property type="taxonomic scope" value="Bacteria"/>
</dbReference>
<organism evidence="2 3">
    <name type="scientific">Hyphomonas adhaerens MHS-3</name>
    <dbReference type="NCBI Taxonomy" id="1280949"/>
    <lineage>
        <taxon>Bacteria</taxon>
        <taxon>Pseudomonadati</taxon>
        <taxon>Pseudomonadota</taxon>
        <taxon>Alphaproteobacteria</taxon>
        <taxon>Hyphomonadales</taxon>
        <taxon>Hyphomonadaceae</taxon>
        <taxon>Hyphomonas</taxon>
    </lineage>
</organism>
<evidence type="ECO:0000313" key="2">
    <source>
        <dbReference type="EMBL" id="KCZ85490.1"/>
    </source>
</evidence>
<evidence type="ECO:0000313" key="3">
    <source>
        <dbReference type="Proteomes" id="UP000027446"/>
    </source>
</evidence>
<feature type="compositionally biased region" description="Pro residues" evidence="1">
    <location>
        <begin position="180"/>
        <end position="192"/>
    </location>
</feature>
<keyword evidence="3" id="KW-1185">Reference proteome</keyword>
<evidence type="ECO:0000256" key="1">
    <source>
        <dbReference type="SAM" id="MobiDB-lite"/>
    </source>
</evidence>
<dbReference type="OrthoDB" id="7251025at2"/>
<dbReference type="STRING" id="1280949.HAD_07395"/>
<name>A0A069E5B5_9PROT</name>
<accession>A0A069E5B5</accession>